<dbReference type="PRINTS" id="PR00722">
    <property type="entry name" value="CHYMOTRYPSIN"/>
</dbReference>
<dbReference type="InterPro" id="IPR001254">
    <property type="entry name" value="Trypsin_dom"/>
</dbReference>
<dbReference type="EMBL" id="CAFBNE010000012">
    <property type="protein sequence ID" value="CAB4936240.1"/>
    <property type="molecule type" value="Genomic_DNA"/>
</dbReference>
<dbReference type="InterPro" id="IPR018114">
    <property type="entry name" value="TRYPSIN_HIS"/>
</dbReference>
<dbReference type="InterPro" id="IPR003961">
    <property type="entry name" value="FN3_dom"/>
</dbReference>
<gene>
    <name evidence="4" type="ORF">UFOPK3772_00587</name>
</gene>
<dbReference type="Gene3D" id="2.40.10.10">
    <property type="entry name" value="Trypsin-like serine proteases"/>
    <property type="match status" value="1"/>
</dbReference>
<dbReference type="PROSITE" id="PS50853">
    <property type="entry name" value="FN3"/>
    <property type="match status" value="1"/>
</dbReference>
<dbReference type="SUPFAM" id="SSF49265">
    <property type="entry name" value="Fibronectin type III"/>
    <property type="match status" value="1"/>
</dbReference>
<evidence type="ECO:0000259" key="2">
    <source>
        <dbReference type="PROSITE" id="PS50240"/>
    </source>
</evidence>
<dbReference type="CDD" id="cd00190">
    <property type="entry name" value="Tryp_SPc"/>
    <property type="match status" value="1"/>
</dbReference>
<dbReference type="InterPro" id="IPR001314">
    <property type="entry name" value="Peptidase_S1A"/>
</dbReference>
<evidence type="ECO:0000256" key="1">
    <source>
        <dbReference type="ARBA" id="ARBA00023157"/>
    </source>
</evidence>
<dbReference type="InterPro" id="IPR013783">
    <property type="entry name" value="Ig-like_fold"/>
</dbReference>
<dbReference type="InterPro" id="IPR009003">
    <property type="entry name" value="Peptidase_S1_PA"/>
</dbReference>
<dbReference type="Pfam" id="PF00089">
    <property type="entry name" value="Trypsin"/>
    <property type="match status" value="1"/>
</dbReference>
<dbReference type="PROSITE" id="PS50240">
    <property type="entry name" value="TRYPSIN_DOM"/>
    <property type="match status" value="1"/>
</dbReference>
<keyword evidence="1" id="KW-1015">Disulfide bond</keyword>
<dbReference type="PROSITE" id="PS00134">
    <property type="entry name" value="TRYPSIN_HIS"/>
    <property type="match status" value="1"/>
</dbReference>
<reference evidence="4" key="1">
    <citation type="submission" date="2020-05" db="EMBL/GenBank/DDBJ databases">
        <authorList>
            <person name="Chiriac C."/>
            <person name="Salcher M."/>
            <person name="Ghai R."/>
            <person name="Kavagutti S V."/>
        </authorList>
    </citation>
    <scope>NUCLEOTIDE SEQUENCE</scope>
</reference>
<dbReference type="PANTHER" id="PTHR24252:SF7">
    <property type="entry name" value="HYALIN"/>
    <property type="match status" value="1"/>
</dbReference>
<dbReference type="FunFam" id="2.40.10.10:FF:000068">
    <property type="entry name" value="transmembrane protease serine 2"/>
    <property type="match status" value="1"/>
</dbReference>
<protein>
    <submittedName>
        <fullName evidence="4">Unannotated protein</fullName>
    </submittedName>
</protein>
<dbReference type="InterPro" id="IPR036116">
    <property type="entry name" value="FN3_sf"/>
</dbReference>
<evidence type="ECO:0000313" key="4">
    <source>
        <dbReference type="EMBL" id="CAB4936240.1"/>
    </source>
</evidence>
<dbReference type="SUPFAM" id="SSF50494">
    <property type="entry name" value="Trypsin-like serine proteases"/>
    <property type="match status" value="1"/>
</dbReference>
<evidence type="ECO:0000259" key="3">
    <source>
        <dbReference type="PROSITE" id="PS50853"/>
    </source>
</evidence>
<dbReference type="InterPro" id="IPR033116">
    <property type="entry name" value="TRYPSIN_SER"/>
</dbReference>
<dbReference type="PROSITE" id="PS00135">
    <property type="entry name" value="TRYPSIN_SER"/>
    <property type="match status" value="1"/>
</dbReference>
<feature type="domain" description="Fibronectin type-III" evidence="3">
    <location>
        <begin position="280"/>
        <end position="369"/>
    </location>
</feature>
<name>A0A6J7IZM5_9ZZZZ</name>
<dbReference type="Gene3D" id="2.60.40.10">
    <property type="entry name" value="Immunoglobulins"/>
    <property type="match status" value="1"/>
</dbReference>
<accession>A0A6J7IZM5</accession>
<feature type="domain" description="Peptidase S1" evidence="2">
    <location>
        <begin position="41"/>
        <end position="275"/>
    </location>
</feature>
<dbReference type="InterPro" id="IPR043504">
    <property type="entry name" value="Peptidase_S1_PA_chymotrypsin"/>
</dbReference>
<organism evidence="4">
    <name type="scientific">freshwater metagenome</name>
    <dbReference type="NCBI Taxonomy" id="449393"/>
    <lineage>
        <taxon>unclassified sequences</taxon>
        <taxon>metagenomes</taxon>
        <taxon>ecological metagenomes</taxon>
    </lineage>
</organism>
<dbReference type="SMART" id="SM00020">
    <property type="entry name" value="Tryp_SPc"/>
    <property type="match status" value="1"/>
</dbReference>
<dbReference type="GO" id="GO:0006508">
    <property type="term" value="P:proteolysis"/>
    <property type="evidence" value="ECO:0007669"/>
    <property type="project" value="InterPro"/>
</dbReference>
<sequence>MRRKSRGSRLIITGALGAAISLGLMPVDAASASVERRAPQVVGGAPINSSAVPWQVLFIINKTTLCSGSLISATTIVSAAHCFAGISPGAVQGWTGVTNIPDRDKGSKLAISGVTVHPGYDPVTSANDIALVQLSAPADIAGAARVISLPVSQDPASWPPAGSPAGISGWGALKNDGPPSDALRGASVQVLGSPTDVCGGYGSSFSAANSICGGVPGGGIDTCQGDSGGPLVIVVNGLPILAGLTSNGGECASAQFPGVYTRLTTYLPWVRSLTELPVAVPGTPTGLAATASAGKTTLSWAAPAEVGGASTVWTVTATPGGQTCRTLGTQCTVPGLKLGSDASFTVQGSNALGTGTVSAATAPATIVSGVAAKGARLAAKTIAQWSGLKGSGAVKAKAGAGGTCKVAGSSVVMLKAGLCSVTVKRGKSKSQAVVLIR</sequence>
<dbReference type="CDD" id="cd00063">
    <property type="entry name" value="FN3"/>
    <property type="match status" value="1"/>
</dbReference>
<dbReference type="AlphaFoldDB" id="A0A6J7IZM5"/>
<dbReference type="GO" id="GO:0004252">
    <property type="term" value="F:serine-type endopeptidase activity"/>
    <property type="evidence" value="ECO:0007669"/>
    <property type="project" value="InterPro"/>
</dbReference>
<proteinExistence type="predicted"/>
<dbReference type="PANTHER" id="PTHR24252">
    <property type="entry name" value="ACROSIN-RELATED"/>
    <property type="match status" value="1"/>
</dbReference>